<keyword evidence="4" id="KW-0735">Signal-anchor</keyword>
<feature type="transmembrane region" description="Helical" evidence="6">
    <location>
        <begin position="21"/>
        <end position="39"/>
    </location>
</feature>
<keyword evidence="6" id="KW-0472">Membrane</keyword>
<dbReference type="GO" id="GO:0000139">
    <property type="term" value="C:Golgi membrane"/>
    <property type="evidence" value="ECO:0007669"/>
    <property type="project" value="UniProtKB-SubCell"/>
</dbReference>
<keyword evidence="6" id="KW-1133">Transmembrane helix</keyword>
<evidence type="ECO:0000313" key="7">
    <source>
        <dbReference type="EMBL" id="KAE9449588.1"/>
    </source>
</evidence>
<reference evidence="7 8" key="1">
    <citation type="journal article" date="2019" name="Genome Biol. Evol.">
        <title>The Rhododendron genome and chromosomal organization provide insight into shared whole-genome duplications across the heath family (Ericaceae).</title>
        <authorList>
            <person name="Soza V.L."/>
            <person name="Lindsley D."/>
            <person name="Waalkes A."/>
            <person name="Ramage E."/>
            <person name="Patwardhan R.P."/>
            <person name="Burton J.N."/>
            <person name="Adey A."/>
            <person name="Kumar A."/>
            <person name="Qiu R."/>
            <person name="Shendure J."/>
            <person name="Hall B."/>
        </authorList>
    </citation>
    <scope>NUCLEOTIDE SEQUENCE [LARGE SCALE GENOMIC DNA]</scope>
    <source>
        <strain evidence="7">RSF 1966-606</strain>
    </source>
</reference>
<keyword evidence="8" id="KW-1185">Reference proteome</keyword>
<comment type="caution">
    <text evidence="7">The sequence shown here is derived from an EMBL/GenBank/DDBJ whole genome shotgun (WGS) entry which is preliminary data.</text>
</comment>
<dbReference type="EMBL" id="QEFC01003158">
    <property type="protein sequence ID" value="KAE9449588.1"/>
    <property type="molecule type" value="Genomic_DNA"/>
</dbReference>
<accession>A0A6A4L409</accession>
<feature type="non-terminal residue" evidence="7">
    <location>
        <position position="1"/>
    </location>
</feature>
<keyword evidence="3" id="KW-0808">Transferase</keyword>
<comment type="subcellular location">
    <subcellularLocation>
        <location evidence="1">Golgi apparatus membrane</location>
        <topology evidence="1">Single-pass type II membrane protein</topology>
    </subcellularLocation>
</comment>
<evidence type="ECO:0000256" key="1">
    <source>
        <dbReference type="ARBA" id="ARBA00004323"/>
    </source>
</evidence>
<organism evidence="7 8">
    <name type="scientific">Rhododendron williamsianum</name>
    <dbReference type="NCBI Taxonomy" id="262921"/>
    <lineage>
        <taxon>Eukaryota</taxon>
        <taxon>Viridiplantae</taxon>
        <taxon>Streptophyta</taxon>
        <taxon>Embryophyta</taxon>
        <taxon>Tracheophyta</taxon>
        <taxon>Spermatophyta</taxon>
        <taxon>Magnoliopsida</taxon>
        <taxon>eudicotyledons</taxon>
        <taxon>Gunneridae</taxon>
        <taxon>Pentapetalae</taxon>
        <taxon>asterids</taxon>
        <taxon>Ericales</taxon>
        <taxon>Ericaceae</taxon>
        <taxon>Ericoideae</taxon>
        <taxon>Rhodoreae</taxon>
        <taxon>Rhododendron</taxon>
    </lineage>
</organism>
<gene>
    <name evidence="7" type="ORF">C3L33_18506</name>
</gene>
<dbReference type="OrthoDB" id="407658at2759"/>
<dbReference type="GO" id="GO:0005768">
    <property type="term" value="C:endosome"/>
    <property type="evidence" value="ECO:0007669"/>
    <property type="project" value="TreeGrafter"/>
</dbReference>
<evidence type="ECO:0000256" key="2">
    <source>
        <dbReference type="ARBA" id="ARBA00022676"/>
    </source>
</evidence>
<evidence type="ECO:0000256" key="3">
    <source>
        <dbReference type="ARBA" id="ARBA00022679"/>
    </source>
</evidence>
<keyword evidence="2" id="KW-0328">Glycosyltransferase</keyword>
<proteinExistence type="predicted"/>
<name>A0A6A4L409_9ERIC</name>
<dbReference type="Proteomes" id="UP000428333">
    <property type="component" value="Linkage Group LG11"/>
</dbReference>
<evidence type="ECO:0000256" key="5">
    <source>
        <dbReference type="ARBA" id="ARBA00023034"/>
    </source>
</evidence>
<dbReference type="PANTHER" id="PTHR31311">
    <property type="entry name" value="XYLOGLUCAN 6-XYLOSYLTRANSFERASE 5-RELATED-RELATED"/>
    <property type="match status" value="1"/>
</dbReference>
<evidence type="ECO:0000313" key="8">
    <source>
        <dbReference type="Proteomes" id="UP000428333"/>
    </source>
</evidence>
<keyword evidence="5" id="KW-0333">Golgi apparatus</keyword>
<dbReference type="AlphaFoldDB" id="A0A6A4L409"/>
<dbReference type="InterPro" id="IPR008630">
    <property type="entry name" value="Glyco_trans_34"/>
</dbReference>
<dbReference type="GO" id="GO:0008378">
    <property type="term" value="F:galactosyltransferase activity"/>
    <property type="evidence" value="ECO:0007669"/>
    <property type="project" value="TreeGrafter"/>
</dbReference>
<evidence type="ECO:0000256" key="6">
    <source>
        <dbReference type="SAM" id="Phobius"/>
    </source>
</evidence>
<dbReference type="GO" id="GO:0005802">
    <property type="term" value="C:trans-Golgi network"/>
    <property type="evidence" value="ECO:0007669"/>
    <property type="project" value="TreeGrafter"/>
</dbReference>
<evidence type="ECO:0000256" key="4">
    <source>
        <dbReference type="ARBA" id="ARBA00022968"/>
    </source>
</evidence>
<dbReference type="PANTHER" id="PTHR31311:SF3">
    <property type="entry name" value="GLYCOSYLTRANSFERASE 7-RELATED"/>
    <property type="match status" value="1"/>
</dbReference>
<dbReference type="Pfam" id="PF05637">
    <property type="entry name" value="Glyco_transf_34"/>
    <property type="match status" value="1"/>
</dbReference>
<sequence length="348" mass="39094">MGMGRVTKTVAKMEKIIGPSKPIFIGVAGVALVMLLLSFSPSTSFPNMFDVSKMTILREKDGAATKDCTTASDQGLNLGHDPADQTFYDDPTLSYEIGNPGKNWDEKRREWLKHHPSFATGVEDRVFVLTGSQPSPCKNPIGDHLNLRLFKNKVDYCRIHGYDIFYNNALCTRKWSIVFTDMDFKLPLDKYKDYNFVVHGWSYMVYEKKSWGGVNAGISGLVTKNTRILMTIGSVYLLLKGKETWGNKIYIESEYELNGYWGSFVDSFDNISDSYARIEKGVAELQRRHAEKVSEHYATVMREAIISLGGDGGGAKRPFITILRRVGRVVGCTGDTLLSNATVGWKRY</sequence>
<protein>
    <submittedName>
        <fullName evidence="7">Uncharacterized protein</fullName>
    </submittedName>
</protein>
<keyword evidence="6" id="KW-0812">Transmembrane</keyword>